<dbReference type="InterPro" id="IPR004713">
    <property type="entry name" value="CaH_exchang"/>
</dbReference>
<evidence type="ECO:0000256" key="1">
    <source>
        <dbReference type="ARBA" id="ARBA00004127"/>
    </source>
</evidence>
<feature type="transmembrane region" description="Helical" evidence="9">
    <location>
        <begin position="208"/>
        <end position="230"/>
    </location>
</feature>
<gene>
    <name evidence="11" type="ORF">PG997_007439</name>
</gene>
<evidence type="ECO:0000256" key="3">
    <source>
        <dbReference type="ARBA" id="ARBA00022448"/>
    </source>
</evidence>
<feature type="transmembrane region" description="Helical" evidence="9">
    <location>
        <begin position="432"/>
        <end position="452"/>
    </location>
</feature>
<evidence type="ECO:0000256" key="7">
    <source>
        <dbReference type="ARBA" id="ARBA00023136"/>
    </source>
</evidence>
<dbReference type="InterPro" id="IPR044880">
    <property type="entry name" value="NCX_ion-bd_dom_sf"/>
</dbReference>
<feature type="region of interest" description="Disordered" evidence="8">
    <location>
        <begin position="1"/>
        <end position="81"/>
    </location>
</feature>
<keyword evidence="4 9" id="KW-0812">Transmembrane</keyword>
<evidence type="ECO:0000313" key="11">
    <source>
        <dbReference type="EMBL" id="KAK8079621.1"/>
    </source>
</evidence>
<dbReference type="Pfam" id="PF01699">
    <property type="entry name" value="Na_Ca_ex"/>
    <property type="match status" value="2"/>
</dbReference>
<evidence type="ECO:0000256" key="9">
    <source>
        <dbReference type="SAM" id="Phobius"/>
    </source>
</evidence>
<dbReference type="Proteomes" id="UP001433268">
    <property type="component" value="Unassembled WGS sequence"/>
</dbReference>
<keyword evidence="6" id="KW-0406">Ion transport</keyword>
<evidence type="ECO:0000256" key="5">
    <source>
        <dbReference type="ARBA" id="ARBA00022989"/>
    </source>
</evidence>
<feature type="transmembrane region" description="Helical" evidence="9">
    <location>
        <begin position="133"/>
        <end position="154"/>
    </location>
</feature>
<feature type="compositionally biased region" description="Basic and acidic residues" evidence="8">
    <location>
        <begin position="52"/>
        <end position="81"/>
    </location>
</feature>
<dbReference type="InterPro" id="IPR004837">
    <property type="entry name" value="NaCa_Exmemb"/>
</dbReference>
<comment type="subcellular location">
    <subcellularLocation>
        <location evidence="1">Endomembrane system</location>
        <topology evidence="1">Multi-pass membrane protein</topology>
    </subcellularLocation>
</comment>
<dbReference type="EMBL" id="JAQQWN010000006">
    <property type="protein sequence ID" value="KAK8079621.1"/>
    <property type="molecule type" value="Genomic_DNA"/>
</dbReference>
<feature type="transmembrane region" description="Helical" evidence="9">
    <location>
        <begin position="250"/>
        <end position="270"/>
    </location>
</feature>
<dbReference type="PANTHER" id="PTHR31503">
    <property type="entry name" value="VACUOLAR CALCIUM ION TRANSPORTER"/>
    <property type="match status" value="1"/>
</dbReference>
<feature type="domain" description="Sodium/calcium exchanger membrane region" evidence="10">
    <location>
        <begin position="308"/>
        <end position="450"/>
    </location>
</feature>
<dbReference type="GeneID" id="92044814"/>
<proteinExistence type="inferred from homology"/>
<feature type="transmembrane region" description="Helical" evidence="9">
    <location>
        <begin position="406"/>
        <end position="425"/>
    </location>
</feature>
<sequence>MAGATTTGRRQNGSGIEREKSPRRSHHSSASRRRDERAANGNHHNNASLPRTRHDIMHGGHREAPRKDGLRGKIPVRQEGESGRTGIHPLHFFRIVWRSASWLSRAVNVLWPVVPAAIAVYFAVPESHLLKFILAYIGMVPCANLVGFAGQELARKMPHMLGVLTETTQVHPDPGAILGSILATMLLCLGLCFFAAGMRRDEATFDEAITEAGSGLLLTAGIGLAVPSIFERSVSGTAGLDPKVLEQSVLNISHAVAVLLLISYVVFVWFQTKTHDGIFDAIFEHDERRDHDREKDIMKDKLTLTECIVALIISVGLVALLAYMLVQMIEPLIEEHGVTDPFMGLILVPLVEKAAEHLTAIDEAWDNQMNFALSHCLGATLQTALLNGPLVVIVGWGLGKPMSLDFQIFDIAMLILSIIAVGNFLRDQKSNYLEGFLCVILYVAIAVTAFYFPNVHAAVSGGDGAGSGEGGGH</sequence>
<keyword evidence="3" id="KW-0813">Transport</keyword>
<feature type="transmembrane region" description="Helical" evidence="9">
    <location>
        <begin position="174"/>
        <end position="196"/>
    </location>
</feature>
<dbReference type="Gene3D" id="1.20.1420.30">
    <property type="entry name" value="NCX, central ion-binding region"/>
    <property type="match status" value="2"/>
</dbReference>
<evidence type="ECO:0000256" key="4">
    <source>
        <dbReference type="ARBA" id="ARBA00022692"/>
    </source>
</evidence>
<evidence type="ECO:0000256" key="6">
    <source>
        <dbReference type="ARBA" id="ARBA00023065"/>
    </source>
</evidence>
<feature type="domain" description="Sodium/calcium exchanger membrane region" evidence="10">
    <location>
        <begin position="175"/>
        <end position="272"/>
    </location>
</feature>
<keyword evidence="7 9" id="KW-0472">Membrane</keyword>
<name>A0ABR1W803_9PEZI</name>
<dbReference type="PANTHER" id="PTHR31503:SF14">
    <property type="entry name" value="VACUOLAR CALCIUM ION TRANSPORTER"/>
    <property type="match status" value="1"/>
</dbReference>
<keyword evidence="5 9" id="KW-1133">Transmembrane helix</keyword>
<dbReference type="RefSeq" id="XP_066667096.1">
    <property type="nucleotide sequence ID" value="XM_066811754.1"/>
</dbReference>
<comment type="similarity">
    <text evidence="2">Belongs to the Ca(2+):cation antiporter (CaCA) (TC 2.A.19) family.</text>
</comment>
<evidence type="ECO:0000256" key="2">
    <source>
        <dbReference type="ARBA" id="ARBA00008170"/>
    </source>
</evidence>
<feature type="transmembrane region" description="Helical" evidence="9">
    <location>
        <begin position="302"/>
        <end position="326"/>
    </location>
</feature>
<organism evidence="11 12">
    <name type="scientific">Apiospora hydei</name>
    <dbReference type="NCBI Taxonomy" id="1337664"/>
    <lineage>
        <taxon>Eukaryota</taxon>
        <taxon>Fungi</taxon>
        <taxon>Dikarya</taxon>
        <taxon>Ascomycota</taxon>
        <taxon>Pezizomycotina</taxon>
        <taxon>Sordariomycetes</taxon>
        <taxon>Xylariomycetidae</taxon>
        <taxon>Amphisphaeriales</taxon>
        <taxon>Apiosporaceae</taxon>
        <taxon>Apiospora</taxon>
    </lineage>
</organism>
<keyword evidence="12" id="KW-1185">Reference proteome</keyword>
<evidence type="ECO:0000313" key="12">
    <source>
        <dbReference type="Proteomes" id="UP001433268"/>
    </source>
</evidence>
<protein>
    <submittedName>
        <fullName evidence="11">Calcium/proton exchanger</fullName>
    </submittedName>
</protein>
<reference evidence="11 12" key="1">
    <citation type="submission" date="2023-01" db="EMBL/GenBank/DDBJ databases">
        <title>Analysis of 21 Apiospora genomes using comparative genomics revels a genus with tremendous synthesis potential of carbohydrate active enzymes and secondary metabolites.</title>
        <authorList>
            <person name="Sorensen T."/>
        </authorList>
    </citation>
    <scope>NUCLEOTIDE SEQUENCE [LARGE SCALE GENOMIC DNA]</scope>
    <source>
        <strain evidence="11 12">CBS 114990</strain>
    </source>
</reference>
<evidence type="ECO:0000256" key="8">
    <source>
        <dbReference type="SAM" id="MobiDB-lite"/>
    </source>
</evidence>
<evidence type="ECO:0000259" key="10">
    <source>
        <dbReference type="Pfam" id="PF01699"/>
    </source>
</evidence>
<feature type="compositionally biased region" description="Polar residues" evidence="8">
    <location>
        <begin position="1"/>
        <end position="14"/>
    </location>
</feature>
<accession>A0ABR1W803</accession>
<feature type="transmembrane region" description="Helical" evidence="9">
    <location>
        <begin position="102"/>
        <end position="124"/>
    </location>
</feature>
<comment type="caution">
    <text evidence="11">The sequence shown here is derived from an EMBL/GenBank/DDBJ whole genome shotgun (WGS) entry which is preliminary data.</text>
</comment>